<keyword evidence="10" id="KW-1015">Disulfide bond</keyword>
<sequence length="356" mass="36191">MTISPALRVFAWLSLIAEVIIIGTGGAVRLTGSGLGCDQWPMCTPGSLVPTEELGIHGLIEFGNRTMTGAVGILALVVLLLALSAAGGRRAVVPAVVFAVGGVAVAIGAYAAFTAAGASGAVPMSVVLLAVVLVGAVYSLAKTPVRRDLLALAWIVMAGVMAQAVVGGSAVLTGLNPFIVGFHYASSLTLVCVTAAFLVRLGATPGPRERAVPKWYMILAHVTSLVLAVTIAVGVLTTGNGPHSGDEAVVREGFDASILAHVHSWPGYTLFALALVLTAAAWAGALPTRRWASAFTGVLVVQIAVGVWQANAALPPLLVGIHMVLAALSAGAYVVTILRLKRPVAAPARDAALAAR</sequence>
<dbReference type="EMBL" id="DXAM01000147">
    <property type="protein sequence ID" value="HJA05349.1"/>
    <property type="molecule type" value="Genomic_DNA"/>
</dbReference>
<gene>
    <name evidence="13" type="ORF">H9800_10875</name>
</gene>
<evidence type="ECO:0000256" key="10">
    <source>
        <dbReference type="ARBA" id="ARBA00023157"/>
    </source>
</evidence>
<comment type="pathway">
    <text evidence="11">Porphyrin-containing compound metabolism.</text>
</comment>
<feature type="transmembrane region" description="Helical" evidence="12">
    <location>
        <begin position="92"/>
        <end position="113"/>
    </location>
</feature>
<evidence type="ECO:0000256" key="7">
    <source>
        <dbReference type="ARBA" id="ARBA00023004"/>
    </source>
</evidence>
<feature type="transmembrane region" description="Helical" evidence="12">
    <location>
        <begin position="291"/>
        <end position="311"/>
    </location>
</feature>
<dbReference type="PANTHER" id="PTHR35457">
    <property type="entry name" value="HEME A SYNTHASE"/>
    <property type="match status" value="1"/>
</dbReference>
<keyword evidence="3 12" id="KW-0812">Transmembrane</keyword>
<feature type="transmembrane region" description="Helical" evidence="12">
    <location>
        <begin position="265"/>
        <end position="284"/>
    </location>
</feature>
<protein>
    <submittedName>
        <fullName evidence="13">COX15/CtaA family protein</fullName>
    </submittedName>
</protein>
<keyword evidence="6" id="KW-0560">Oxidoreductase</keyword>
<dbReference type="GO" id="GO:0016491">
    <property type="term" value="F:oxidoreductase activity"/>
    <property type="evidence" value="ECO:0007669"/>
    <property type="project" value="UniProtKB-KW"/>
</dbReference>
<evidence type="ECO:0000256" key="1">
    <source>
        <dbReference type="ARBA" id="ARBA00004141"/>
    </source>
</evidence>
<proteinExistence type="predicted"/>
<evidence type="ECO:0000256" key="6">
    <source>
        <dbReference type="ARBA" id="ARBA00023002"/>
    </source>
</evidence>
<evidence type="ECO:0000256" key="8">
    <source>
        <dbReference type="ARBA" id="ARBA00023133"/>
    </source>
</evidence>
<dbReference type="GO" id="GO:0006784">
    <property type="term" value="P:heme A biosynthetic process"/>
    <property type="evidence" value="ECO:0007669"/>
    <property type="project" value="InterPro"/>
</dbReference>
<dbReference type="Proteomes" id="UP000824220">
    <property type="component" value="Unassembled WGS sequence"/>
</dbReference>
<keyword evidence="2" id="KW-1003">Cell membrane</keyword>
<dbReference type="AlphaFoldDB" id="A0A9D2H7J5"/>
<keyword evidence="4" id="KW-0479">Metal-binding</keyword>
<feature type="transmembrane region" description="Helical" evidence="12">
    <location>
        <begin position="317"/>
        <end position="340"/>
    </location>
</feature>
<dbReference type="PANTHER" id="PTHR35457:SF1">
    <property type="entry name" value="HEME A SYNTHASE"/>
    <property type="match status" value="1"/>
</dbReference>
<feature type="transmembrane region" description="Helical" evidence="12">
    <location>
        <begin position="9"/>
        <end position="28"/>
    </location>
</feature>
<evidence type="ECO:0000256" key="11">
    <source>
        <dbReference type="ARBA" id="ARBA00023444"/>
    </source>
</evidence>
<keyword evidence="9 12" id="KW-0472">Membrane</keyword>
<dbReference type="GO" id="GO:0016020">
    <property type="term" value="C:membrane"/>
    <property type="evidence" value="ECO:0007669"/>
    <property type="project" value="UniProtKB-SubCell"/>
</dbReference>
<evidence type="ECO:0000313" key="13">
    <source>
        <dbReference type="EMBL" id="HJA05349.1"/>
    </source>
</evidence>
<evidence type="ECO:0000256" key="3">
    <source>
        <dbReference type="ARBA" id="ARBA00022692"/>
    </source>
</evidence>
<feature type="transmembrane region" description="Helical" evidence="12">
    <location>
        <begin position="181"/>
        <end position="203"/>
    </location>
</feature>
<evidence type="ECO:0000256" key="9">
    <source>
        <dbReference type="ARBA" id="ARBA00023136"/>
    </source>
</evidence>
<feature type="transmembrane region" description="Helical" evidence="12">
    <location>
        <begin position="67"/>
        <end position="85"/>
    </location>
</feature>
<evidence type="ECO:0000256" key="12">
    <source>
        <dbReference type="SAM" id="Phobius"/>
    </source>
</evidence>
<comment type="caution">
    <text evidence="13">The sequence shown here is derived from an EMBL/GenBank/DDBJ whole genome shotgun (WGS) entry which is preliminary data.</text>
</comment>
<dbReference type="InterPro" id="IPR003780">
    <property type="entry name" value="COX15/CtaA_fam"/>
</dbReference>
<dbReference type="GO" id="GO:0046872">
    <property type="term" value="F:metal ion binding"/>
    <property type="evidence" value="ECO:0007669"/>
    <property type="project" value="UniProtKB-KW"/>
</dbReference>
<keyword evidence="7" id="KW-0408">Iron</keyword>
<reference evidence="13" key="1">
    <citation type="journal article" date="2021" name="PeerJ">
        <title>Extensive microbial diversity within the chicken gut microbiome revealed by metagenomics and culture.</title>
        <authorList>
            <person name="Gilroy R."/>
            <person name="Ravi A."/>
            <person name="Getino M."/>
            <person name="Pursley I."/>
            <person name="Horton D.L."/>
            <person name="Alikhan N.F."/>
            <person name="Baker D."/>
            <person name="Gharbi K."/>
            <person name="Hall N."/>
            <person name="Watson M."/>
            <person name="Adriaenssens E.M."/>
            <person name="Foster-Nyarko E."/>
            <person name="Jarju S."/>
            <person name="Secka A."/>
            <person name="Antonio M."/>
            <person name="Oren A."/>
            <person name="Chaudhuri R.R."/>
            <person name="La Ragione R."/>
            <person name="Hildebrand F."/>
            <person name="Pallen M.J."/>
        </authorList>
    </citation>
    <scope>NUCLEOTIDE SEQUENCE</scope>
    <source>
        <strain evidence="13">ChiHjej8B7-3636</strain>
    </source>
</reference>
<evidence type="ECO:0000256" key="4">
    <source>
        <dbReference type="ARBA" id="ARBA00022723"/>
    </source>
</evidence>
<keyword evidence="8" id="KW-0350">Heme biosynthesis</keyword>
<feature type="transmembrane region" description="Helical" evidence="12">
    <location>
        <begin position="215"/>
        <end position="236"/>
    </location>
</feature>
<evidence type="ECO:0000256" key="5">
    <source>
        <dbReference type="ARBA" id="ARBA00022989"/>
    </source>
</evidence>
<name>A0A9D2H7J5_9MICO</name>
<reference evidence="13" key="2">
    <citation type="submission" date="2021-04" db="EMBL/GenBank/DDBJ databases">
        <authorList>
            <person name="Gilroy R."/>
        </authorList>
    </citation>
    <scope>NUCLEOTIDE SEQUENCE</scope>
    <source>
        <strain evidence="13">ChiHjej8B7-3636</strain>
    </source>
</reference>
<evidence type="ECO:0000313" key="14">
    <source>
        <dbReference type="Proteomes" id="UP000824220"/>
    </source>
</evidence>
<feature type="transmembrane region" description="Helical" evidence="12">
    <location>
        <begin position="152"/>
        <end position="175"/>
    </location>
</feature>
<organism evidence="13 14">
    <name type="scientific">Candidatus Microbacterium stercoravium</name>
    <dbReference type="NCBI Taxonomy" id="2838697"/>
    <lineage>
        <taxon>Bacteria</taxon>
        <taxon>Bacillati</taxon>
        <taxon>Actinomycetota</taxon>
        <taxon>Actinomycetes</taxon>
        <taxon>Micrococcales</taxon>
        <taxon>Microbacteriaceae</taxon>
        <taxon>Microbacterium</taxon>
    </lineage>
</organism>
<accession>A0A9D2H7J5</accession>
<evidence type="ECO:0000256" key="2">
    <source>
        <dbReference type="ARBA" id="ARBA00022475"/>
    </source>
</evidence>
<dbReference type="InterPro" id="IPR050450">
    <property type="entry name" value="COX15/CtaA_HemeA_synthase"/>
</dbReference>
<dbReference type="Pfam" id="PF02628">
    <property type="entry name" value="COX15-CtaA"/>
    <property type="match status" value="2"/>
</dbReference>
<keyword evidence="5 12" id="KW-1133">Transmembrane helix</keyword>
<comment type="subcellular location">
    <subcellularLocation>
        <location evidence="1">Membrane</location>
        <topology evidence="1">Multi-pass membrane protein</topology>
    </subcellularLocation>
</comment>
<feature type="transmembrane region" description="Helical" evidence="12">
    <location>
        <begin position="119"/>
        <end position="140"/>
    </location>
</feature>